<dbReference type="RefSeq" id="XP_006668378.1">
    <property type="nucleotide sequence ID" value="XM_006668315.1"/>
</dbReference>
<evidence type="ECO:0000313" key="3">
    <source>
        <dbReference type="Proteomes" id="UP000001610"/>
    </source>
</evidence>
<feature type="region of interest" description="Disordered" evidence="1">
    <location>
        <begin position="1"/>
        <end position="50"/>
    </location>
</feature>
<dbReference type="Proteomes" id="UP000001610">
    <property type="component" value="Unassembled WGS sequence"/>
</dbReference>
<feature type="compositionally biased region" description="Acidic residues" evidence="1">
    <location>
        <begin position="88"/>
        <end position="106"/>
    </location>
</feature>
<evidence type="ECO:0000256" key="1">
    <source>
        <dbReference type="SAM" id="MobiDB-lite"/>
    </source>
</evidence>
<protein>
    <submittedName>
        <fullName evidence="2">Uncharacterized protein</fullName>
    </submittedName>
</protein>
<organism evidence="2 3">
    <name type="scientific">Cordyceps militaris (strain CM01)</name>
    <name type="common">Caterpillar fungus</name>
    <dbReference type="NCBI Taxonomy" id="983644"/>
    <lineage>
        <taxon>Eukaryota</taxon>
        <taxon>Fungi</taxon>
        <taxon>Dikarya</taxon>
        <taxon>Ascomycota</taxon>
        <taxon>Pezizomycotina</taxon>
        <taxon>Sordariomycetes</taxon>
        <taxon>Hypocreomycetidae</taxon>
        <taxon>Hypocreales</taxon>
        <taxon>Cordycipitaceae</taxon>
        <taxon>Cordyceps</taxon>
    </lineage>
</organism>
<dbReference type="OrthoDB" id="4868650at2759"/>
<sequence>MPRKRAAPTDNGTHAKKAKTTTQTSPDKETTPTAPSAAAAAAKVPQRWSPVSVSANIAKGHEERFAQPNEEFVFECYCPPRFERALDEWEDEEDDEDEDENEDENDENKNADQPKCDAAKTCLCHKKATDHPDHPWVLSVAGEQMYLSQFIMAHLRPRQLQHVHSVHLHSMV</sequence>
<dbReference type="InParanoid" id="G3J963"/>
<dbReference type="HOGENOM" id="CLU_1555170_0_0_1"/>
<keyword evidence="3" id="KW-1185">Reference proteome</keyword>
<dbReference type="OMA" id="NGTHAKK"/>
<evidence type="ECO:0000313" key="2">
    <source>
        <dbReference type="EMBL" id="EGX94892.1"/>
    </source>
</evidence>
<feature type="compositionally biased region" description="Low complexity" evidence="1">
    <location>
        <begin position="31"/>
        <end position="42"/>
    </location>
</feature>
<dbReference type="VEuPathDB" id="FungiDB:CCM_03163"/>
<name>G3J963_CORMM</name>
<dbReference type="EMBL" id="JH126400">
    <property type="protein sequence ID" value="EGX94892.1"/>
    <property type="molecule type" value="Genomic_DNA"/>
</dbReference>
<dbReference type="KEGG" id="cmt:CCM_03163"/>
<proteinExistence type="predicted"/>
<dbReference type="GeneID" id="18165190"/>
<dbReference type="AlphaFoldDB" id="G3J963"/>
<feature type="region of interest" description="Disordered" evidence="1">
    <location>
        <begin position="85"/>
        <end position="114"/>
    </location>
</feature>
<reference evidence="2 3" key="1">
    <citation type="journal article" date="2011" name="Genome Biol.">
        <title>Genome sequence of the insect pathogenic fungus Cordyceps militaris, a valued traditional Chinese medicine.</title>
        <authorList>
            <person name="Zheng P."/>
            <person name="Xia Y."/>
            <person name="Xiao G."/>
            <person name="Xiong C."/>
            <person name="Hu X."/>
            <person name="Zhang S."/>
            <person name="Zheng H."/>
            <person name="Huang Y."/>
            <person name="Zhou Y."/>
            <person name="Wang S."/>
            <person name="Zhao G.P."/>
            <person name="Liu X."/>
            <person name="St Leger R.J."/>
            <person name="Wang C."/>
        </authorList>
    </citation>
    <scope>NUCLEOTIDE SEQUENCE [LARGE SCALE GENOMIC DNA]</scope>
    <source>
        <strain evidence="2 3">CM01</strain>
    </source>
</reference>
<gene>
    <name evidence="2" type="ORF">CCM_03163</name>
</gene>
<accession>G3J963</accession>